<evidence type="ECO:0000256" key="2">
    <source>
        <dbReference type="ARBA" id="ARBA00005594"/>
    </source>
</evidence>
<dbReference type="InterPro" id="IPR014729">
    <property type="entry name" value="Rossmann-like_a/b/a_fold"/>
</dbReference>
<sequence>MTDSTDLRSAALTSKAWPYEEARKLLKRYEKGAPEKGHILFETGYGPSGLPHIGTFNEVLRTTMVRRAFETLSDIPTRLIAFSDDMDGLRKVPDNVPNGAMLAENLGKPLTRIPDPFGCHESFAHHNNAKLREFLDRFGFEYEFISSTDMYGSGRFDDALRQVLRKYQGIMDVMLPTLRAERQATYSPVLPVSPKSGIVLQVPVEVIDPETGMIAFDDDGERVEQSVFGGQAKLQWKVDWAMRWYALGVDYEMAGKDLIDSVIQSSKICRVLGGRPPEGFNYEMFLDEKGEKISKSKGNGLSLEQWLTYGSDESLAFYIFREPKKAKALHMGVIPRAVDDYWQFRERYADQPIEQKLGNPVHHIHNGPPPEEKLPVTFGLLLNLVGVMGDASKEQVWGYLTNYVPDADPATYPALDALIDKALAYGRDFVAPTLQRRAPEGVEVAALRELDDQLAAMPADAPAEDIQNAVYEIGKAHFGKEALRDWFKTLYETLLGSIQGPRMGSFIALYGIANSRKLIAEALAKAA</sequence>
<dbReference type="GO" id="GO:0005737">
    <property type="term" value="C:cytoplasm"/>
    <property type="evidence" value="ECO:0007669"/>
    <property type="project" value="UniProtKB-SubCell"/>
</dbReference>
<keyword evidence="12" id="KW-1185">Reference proteome</keyword>
<dbReference type="SUPFAM" id="SSF48163">
    <property type="entry name" value="An anticodon-binding domain of class I aminoacyl-tRNA synthetases"/>
    <property type="match status" value="1"/>
</dbReference>
<keyword evidence="5 10" id="KW-0547">Nucleotide-binding</keyword>
<evidence type="ECO:0000256" key="9">
    <source>
        <dbReference type="ARBA" id="ARBA00048573"/>
    </source>
</evidence>
<feature type="binding site" evidence="10">
    <location>
        <position position="295"/>
    </location>
    <ligand>
        <name>ATP</name>
        <dbReference type="ChEBI" id="CHEBI:30616"/>
    </ligand>
</feature>
<accession>A0A6G6Y1B2</accession>
<evidence type="ECO:0000256" key="6">
    <source>
        <dbReference type="ARBA" id="ARBA00022840"/>
    </source>
</evidence>
<keyword evidence="4 10" id="KW-0436">Ligase</keyword>
<dbReference type="KEGG" id="spzr:G5C33_00995"/>
<dbReference type="InterPro" id="IPR001412">
    <property type="entry name" value="aa-tRNA-synth_I_CS"/>
</dbReference>
<evidence type="ECO:0000256" key="1">
    <source>
        <dbReference type="ARBA" id="ARBA00004496"/>
    </source>
</evidence>
<evidence type="ECO:0000256" key="7">
    <source>
        <dbReference type="ARBA" id="ARBA00022917"/>
    </source>
</evidence>
<dbReference type="Pfam" id="PF01921">
    <property type="entry name" value="tRNA-synt_1f"/>
    <property type="match status" value="1"/>
</dbReference>
<evidence type="ECO:0000256" key="4">
    <source>
        <dbReference type="ARBA" id="ARBA00022598"/>
    </source>
</evidence>
<dbReference type="GO" id="GO:0005524">
    <property type="term" value="F:ATP binding"/>
    <property type="evidence" value="ECO:0007669"/>
    <property type="project" value="UniProtKB-UniRule"/>
</dbReference>
<evidence type="ECO:0000313" key="11">
    <source>
        <dbReference type="EMBL" id="QIG78508.1"/>
    </source>
</evidence>
<dbReference type="NCBIfam" id="NF001968">
    <property type="entry name" value="PRK00750.1-2"/>
    <property type="match status" value="1"/>
</dbReference>
<proteinExistence type="inferred from homology"/>
<gene>
    <name evidence="10" type="primary">lysS</name>
    <name evidence="11" type="ORF">G5C33_00995</name>
</gene>
<feature type="short sequence motif" description="'KMSKS' region" evidence="10">
    <location>
        <begin position="292"/>
        <end position="296"/>
    </location>
</feature>
<keyword evidence="3 10" id="KW-0963">Cytoplasm</keyword>
<dbReference type="InterPro" id="IPR002904">
    <property type="entry name" value="Lys-tRNA-ligase"/>
</dbReference>
<evidence type="ECO:0000256" key="8">
    <source>
        <dbReference type="ARBA" id="ARBA00023146"/>
    </source>
</evidence>
<dbReference type="GO" id="GO:0000049">
    <property type="term" value="F:tRNA binding"/>
    <property type="evidence" value="ECO:0007669"/>
    <property type="project" value="InterPro"/>
</dbReference>
<dbReference type="RefSeq" id="WP_165325506.1">
    <property type="nucleotide sequence ID" value="NZ_CP049109.1"/>
</dbReference>
<keyword evidence="7 10" id="KW-0648">Protein biosynthesis</keyword>
<dbReference type="NCBIfam" id="TIGR00467">
    <property type="entry name" value="lysS_arch"/>
    <property type="match status" value="1"/>
</dbReference>
<dbReference type="HAMAP" id="MF_00177">
    <property type="entry name" value="Lys_tRNA_synth_class1"/>
    <property type="match status" value="1"/>
</dbReference>
<protein>
    <recommendedName>
        <fullName evidence="10">Lysine--tRNA ligase</fullName>
        <ecNumber evidence="10">6.1.1.6</ecNumber>
    </recommendedName>
    <alternativeName>
        <fullName evidence="10">Lysyl-tRNA synthetase</fullName>
        <shortName evidence="10">LysRS</shortName>
    </alternativeName>
</protein>
<dbReference type="InterPro" id="IPR008925">
    <property type="entry name" value="aa_tRNA-synth_I_cd-bd_sf"/>
</dbReference>
<dbReference type="SUPFAM" id="SSF52374">
    <property type="entry name" value="Nucleotidylyl transferase"/>
    <property type="match status" value="1"/>
</dbReference>
<dbReference type="InterPro" id="IPR020751">
    <property type="entry name" value="aa-tRNA-synth_I_codon-bd_sub2"/>
</dbReference>
<reference evidence="11 12" key="1">
    <citation type="submission" date="2020-02" db="EMBL/GenBank/DDBJ databases">
        <authorList>
            <person name="Zheng R.K."/>
            <person name="Sun C.M."/>
        </authorList>
    </citation>
    <scope>NUCLEOTIDE SEQUENCE [LARGE SCALE GENOMIC DNA]</scope>
    <source>
        <strain evidence="12">zrk23</strain>
    </source>
</reference>
<evidence type="ECO:0000256" key="10">
    <source>
        <dbReference type="HAMAP-Rule" id="MF_00177"/>
    </source>
</evidence>
<keyword evidence="6 10" id="KW-0067">ATP-binding</keyword>
<comment type="subcellular location">
    <subcellularLocation>
        <location evidence="1 10">Cytoplasm</location>
    </subcellularLocation>
</comment>
<dbReference type="EMBL" id="CP049109">
    <property type="protein sequence ID" value="QIG78508.1"/>
    <property type="molecule type" value="Genomic_DNA"/>
</dbReference>
<dbReference type="EC" id="6.1.1.6" evidence="10"/>
<dbReference type="PANTHER" id="PTHR37940:SF1">
    <property type="entry name" value="LYSINE--TRNA LIGASE"/>
    <property type="match status" value="1"/>
</dbReference>
<comment type="catalytic activity">
    <reaction evidence="9 10">
        <text>tRNA(Lys) + L-lysine + ATP = L-lysyl-tRNA(Lys) + AMP + diphosphate</text>
        <dbReference type="Rhea" id="RHEA:20792"/>
        <dbReference type="Rhea" id="RHEA-COMP:9696"/>
        <dbReference type="Rhea" id="RHEA-COMP:9697"/>
        <dbReference type="ChEBI" id="CHEBI:30616"/>
        <dbReference type="ChEBI" id="CHEBI:32551"/>
        <dbReference type="ChEBI" id="CHEBI:33019"/>
        <dbReference type="ChEBI" id="CHEBI:78442"/>
        <dbReference type="ChEBI" id="CHEBI:78529"/>
        <dbReference type="ChEBI" id="CHEBI:456215"/>
        <dbReference type="EC" id="6.1.1.6"/>
    </reaction>
</comment>
<feature type="short sequence motif" description="'HIGH' region" evidence="10">
    <location>
        <begin position="47"/>
        <end position="55"/>
    </location>
</feature>
<dbReference type="GO" id="GO:0004824">
    <property type="term" value="F:lysine-tRNA ligase activity"/>
    <property type="evidence" value="ECO:0007669"/>
    <property type="project" value="UniProtKB-UniRule"/>
</dbReference>
<dbReference type="Gene3D" id="3.40.50.620">
    <property type="entry name" value="HUPs"/>
    <property type="match status" value="2"/>
</dbReference>
<name>A0A6G6Y1B2_9SPHN</name>
<dbReference type="Proteomes" id="UP000501568">
    <property type="component" value="Chromosome"/>
</dbReference>
<evidence type="ECO:0000256" key="3">
    <source>
        <dbReference type="ARBA" id="ARBA00022490"/>
    </source>
</evidence>
<dbReference type="AlphaFoldDB" id="A0A6G6Y1B2"/>
<dbReference type="GO" id="GO:0006430">
    <property type="term" value="P:lysyl-tRNA aminoacylation"/>
    <property type="evidence" value="ECO:0007669"/>
    <property type="project" value="UniProtKB-UniRule"/>
</dbReference>
<comment type="similarity">
    <text evidence="2 10">Belongs to the class-I aminoacyl-tRNA synthetase family.</text>
</comment>
<organism evidence="11 12">
    <name type="scientific">Stakelama tenebrarum</name>
    <dbReference type="NCBI Taxonomy" id="2711215"/>
    <lineage>
        <taxon>Bacteria</taxon>
        <taxon>Pseudomonadati</taxon>
        <taxon>Pseudomonadota</taxon>
        <taxon>Alphaproteobacteria</taxon>
        <taxon>Sphingomonadales</taxon>
        <taxon>Sphingomonadaceae</taxon>
        <taxon>Stakelama</taxon>
    </lineage>
</organism>
<evidence type="ECO:0000313" key="12">
    <source>
        <dbReference type="Proteomes" id="UP000501568"/>
    </source>
</evidence>
<evidence type="ECO:0000256" key="5">
    <source>
        <dbReference type="ARBA" id="ARBA00022741"/>
    </source>
</evidence>
<dbReference type="Gene3D" id="1.10.10.350">
    <property type="match status" value="1"/>
</dbReference>
<dbReference type="PROSITE" id="PS00178">
    <property type="entry name" value="AA_TRNA_LIGASE_I"/>
    <property type="match status" value="1"/>
</dbReference>
<dbReference type="PANTHER" id="PTHR37940">
    <property type="entry name" value="LYSINE--TRNA LIGASE"/>
    <property type="match status" value="1"/>
</dbReference>
<keyword evidence="8 10" id="KW-0030">Aminoacyl-tRNA synthetase</keyword>